<feature type="transmembrane region" description="Helical" evidence="7">
    <location>
        <begin position="422"/>
        <end position="444"/>
    </location>
</feature>
<evidence type="ECO:0000256" key="3">
    <source>
        <dbReference type="ARBA" id="ARBA00022692"/>
    </source>
</evidence>
<evidence type="ECO:0000259" key="9">
    <source>
        <dbReference type="Pfam" id="PF03772"/>
    </source>
</evidence>
<evidence type="ECO:0000256" key="5">
    <source>
        <dbReference type="ARBA" id="ARBA00023136"/>
    </source>
</evidence>
<feature type="domain" description="ComEC/Rec2-related protein" evidence="9">
    <location>
        <begin position="239"/>
        <end position="500"/>
    </location>
</feature>
<dbReference type="InterPro" id="IPR036866">
    <property type="entry name" value="RibonucZ/Hydroxyglut_hydro"/>
</dbReference>
<evidence type="ECO:0000313" key="10">
    <source>
        <dbReference type="EMBL" id="MFC4560844.1"/>
    </source>
</evidence>
<dbReference type="Proteomes" id="UP001595923">
    <property type="component" value="Unassembled WGS sequence"/>
</dbReference>
<dbReference type="EMBL" id="JBHSFQ010000002">
    <property type="protein sequence ID" value="MFC4560844.1"/>
    <property type="molecule type" value="Genomic_DNA"/>
</dbReference>
<feature type="transmembrane region" description="Helical" evidence="7">
    <location>
        <begin position="484"/>
        <end position="500"/>
    </location>
</feature>
<evidence type="ECO:0000256" key="1">
    <source>
        <dbReference type="ARBA" id="ARBA00004651"/>
    </source>
</evidence>
<keyword evidence="11" id="KW-1185">Reference proteome</keyword>
<feature type="region of interest" description="Disordered" evidence="6">
    <location>
        <begin position="767"/>
        <end position="789"/>
    </location>
</feature>
<feature type="transmembrane region" description="Helical" evidence="7">
    <location>
        <begin position="287"/>
        <end position="306"/>
    </location>
</feature>
<evidence type="ECO:0000256" key="2">
    <source>
        <dbReference type="ARBA" id="ARBA00022475"/>
    </source>
</evidence>
<feature type="transmembrane region" description="Helical" evidence="7">
    <location>
        <begin position="507"/>
        <end position="529"/>
    </location>
</feature>
<dbReference type="SUPFAM" id="SSF56281">
    <property type="entry name" value="Metallo-hydrolase/oxidoreductase"/>
    <property type="match status" value="1"/>
</dbReference>
<evidence type="ECO:0000256" key="7">
    <source>
        <dbReference type="SAM" id="Phobius"/>
    </source>
</evidence>
<feature type="transmembrane region" description="Helical" evidence="7">
    <location>
        <begin position="388"/>
        <end position="410"/>
    </location>
</feature>
<feature type="domain" description="Metallo-beta-lactamase" evidence="8">
    <location>
        <begin position="541"/>
        <end position="700"/>
    </location>
</feature>
<keyword evidence="3 7" id="KW-0812">Transmembrane</keyword>
<accession>A0ABV9DR43</accession>
<dbReference type="InterPro" id="IPR004477">
    <property type="entry name" value="ComEC_N"/>
</dbReference>
<dbReference type="PANTHER" id="PTHR30619">
    <property type="entry name" value="DNA INTERNALIZATION/COMPETENCE PROTEIN COMEC/REC2"/>
    <property type="match status" value="1"/>
</dbReference>
<feature type="transmembrane region" description="Helical" evidence="7">
    <location>
        <begin position="70"/>
        <end position="89"/>
    </location>
</feature>
<comment type="caution">
    <text evidence="10">The sequence shown here is derived from an EMBL/GenBank/DDBJ whole genome shotgun (WGS) entry which is preliminary data.</text>
</comment>
<keyword evidence="5 7" id="KW-0472">Membrane</keyword>
<dbReference type="PANTHER" id="PTHR30619:SF1">
    <property type="entry name" value="RECOMBINATION PROTEIN 2"/>
    <property type="match status" value="1"/>
</dbReference>
<dbReference type="InterPro" id="IPR001279">
    <property type="entry name" value="Metallo-B-lactamas"/>
</dbReference>
<dbReference type="Pfam" id="PF03772">
    <property type="entry name" value="Competence"/>
    <property type="match status" value="1"/>
</dbReference>
<dbReference type="InterPro" id="IPR035681">
    <property type="entry name" value="ComA-like_MBL"/>
</dbReference>
<feature type="transmembrane region" description="Helical" evidence="7">
    <location>
        <begin position="20"/>
        <end position="37"/>
    </location>
</feature>
<feature type="transmembrane region" description="Helical" evidence="7">
    <location>
        <begin position="451"/>
        <end position="472"/>
    </location>
</feature>
<feature type="transmembrane region" description="Helical" evidence="7">
    <location>
        <begin position="357"/>
        <end position="376"/>
    </location>
</feature>
<evidence type="ECO:0000256" key="6">
    <source>
        <dbReference type="SAM" id="MobiDB-lite"/>
    </source>
</evidence>
<dbReference type="CDD" id="cd07731">
    <property type="entry name" value="ComA-like_MBL-fold"/>
    <property type="match status" value="1"/>
</dbReference>
<evidence type="ECO:0000256" key="4">
    <source>
        <dbReference type="ARBA" id="ARBA00022989"/>
    </source>
</evidence>
<keyword evidence="4 7" id="KW-1133">Transmembrane helix</keyword>
<evidence type="ECO:0000259" key="8">
    <source>
        <dbReference type="Pfam" id="PF00753"/>
    </source>
</evidence>
<feature type="transmembrane region" description="Helical" evidence="7">
    <location>
        <begin position="313"/>
        <end position="330"/>
    </location>
</feature>
<reference evidence="11" key="1">
    <citation type="journal article" date="2019" name="Int. J. Syst. Evol. Microbiol.">
        <title>The Global Catalogue of Microorganisms (GCM) 10K type strain sequencing project: providing services to taxonomists for standard genome sequencing and annotation.</title>
        <authorList>
            <consortium name="The Broad Institute Genomics Platform"/>
            <consortium name="The Broad Institute Genome Sequencing Center for Infectious Disease"/>
            <person name="Wu L."/>
            <person name="Ma J."/>
        </authorList>
    </citation>
    <scope>NUCLEOTIDE SEQUENCE [LARGE SCALE GENOMIC DNA]</scope>
    <source>
        <strain evidence="11">XZYJ18</strain>
    </source>
</reference>
<dbReference type="Gene3D" id="3.60.15.10">
    <property type="entry name" value="Ribonuclease Z/Hydroxyacylglutathione hydrolase-like"/>
    <property type="match status" value="1"/>
</dbReference>
<dbReference type="InterPro" id="IPR052159">
    <property type="entry name" value="Competence_DNA_uptake"/>
</dbReference>
<dbReference type="RefSeq" id="WP_378571337.1">
    <property type="nucleotide sequence ID" value="NZ_JBHSFQ010000002.1"/>
</dbReference>
<feature type="transmembrane region" description="Helical" evidence="7">
    <location>
        <begin position="44"/>
        <end position="64"/>
    </location>
</feature>
<proteinExistence type="predicted"/>
<protein>
    <submittedName>
        <fullName evidence="10">ComEC/Rec2 family competence protein</fullName>
    </submittedName>
</protein>
<keyword evidence="2" id="KW-1003">Cell membrane</keyword>
<comment type="subcellular location">
    <subcellularLocation>
        <location evidence="1">Cell membrane</location>
        <topology evidence="1">Multi-pass membrane protein</topology>
    </subcellularLocation>
</comment>
<sequence length="789" mass="80150">MLNQLGTDAVDPDPDRVPDLRLVGPAIGTWVCAALLLGGDSREALLVAAVAGAIAMLLLPALRLPSAETWAAPMVAVLVCGAGAALATGGRLAGVEASPVTELATDGSRVSLHAVLTGDPRPRAGPLTPGQAELVIDARTTWVARGADHPRETSRVPVVILASGEEWARLLPGQGVTVAAKLVPAGDGGLVGGLVLARGPPDRIDPPPARQAWAGHVRARLREAAAVLPAPARGLLPAMVVGDTSGLDAATQEEFNATGMTHLLTVSGANLAVLTAVALGLGRWAGWPPWATALAGAAMIAVFILIARAEPSVLRAAFMGAVALVALALGRRRAGLSALAATVIGLLLFDPGLARSYGFALSVLATGGIMVLAPGWRDRWSRRMPRWLAETVAVALAAHVACAPVLVLLSQEVSWVSVPANVAVGPLIPIATVGGFAVAGLALIWPAAAALLVWVPGAVVVWVGAVARFGAALPSGALPWRGDAWGAIGLAAVVVAALALRGRARRALSAVGGTVLVAALAVRCVAPAWPPSGWALVACDVGQGDALALSTGDGRAVLVDTGPDPLAVDRCLDDLGVREISLLVLTHGDMDHVGGTPGVAPERRVAAALAPPGVGSHERLGVLESSGTDLHTAASGQSWRVAPWTFDVLWPHAGSAAEGNDGGVVLLAAWSPPEGSAAAPMRVLLTGDIEESPQRALLGSPAIRGVDVLKTPHHGAEGQEPAFLAATRPRMTLTSVGADNPFGHPAPRTWDILTGLTPANHRTDDHGDIAVIPGADGPSAVRRGPLGRR</sequence>
<dbReference type="Pfam" id="PF00753">
    <property type="entry name" value="Lactamase_B"/>
    <property type="match status" value="1"/>
</dbReference>
<name>A0ABV9DR43_9ACTN</name>
<feature type="transmembrane region" description="Helical" evidence="7">
    <location>
        <begin position="263"/>
        <end position="281"/>
    </location>
</feature>
<gene>
    <name evidence="10" type="ORF">ACFO4E_03120</name>
</gene>
<dbReference type="NCBIfam" id="TIGR00360">
    <property type="entry name" value="ComEC_N-term"/>
    <property type="match status" value="1"/>
</dbReference>
<evidence type="ECO:0000313" key="11">
    <source>
        <dbReference type="Proteomes" id="UP001595923"/>
    </source>
</evidence>
<organism evidence="10 11">
    <name type="scientific">Nocardiopsis mangrovi</name>
    <dbReference type="NCBI Taxonomy" id="1179818"/>
    <lineage>
        <taxon>Bacteria</taxon>
        <taxon>Bacillati</taxon>
        <taxon>Actinomycetota</taxon>
        <taxon>Actinomycetes</taxon>
        <taxon>Streptosporangiales</taxon>
        <taxon>Nocardiopsidaceae</taxon>
        <taxon>Nocardiopsis</taxon>
    </lineage>
</organism>